<dbReference type="AlphaFoldDB" id="A0A9P6JIL8"/>
<reference evidence="1" key="1">
    <citation type="submission" date="2020-11" db="EMBL/GenBank/DDBJ databases">
        <authorList>
            <consortium name="DOE Joint Genome Institute"/>
            <person name="Ahrendt S."/>
            <person name="Riley R."/>
            <person name="Andreopoulos W."/>
            <person name="Labutti K."/>
            <person name="Pangilinan J."/>
            <person name="Ruiz-Duenas F.J."/>
            <person name="Barrasa J.M."/>
            <person name="Sanchez-Garcia M."/>
            <person name="Camarero S."/>
            <person name="Miyauchi S."/>
            <person name="Serrano A."/>
            <person name="Linde D."/>
            <person name="Babiker R."/>
            <person name="Drula E."/>
            <person name="Ayuso-Fernandez I."/>
            <person name="Pacheco R."/>
            <person name="Padilla G."/>
            <person name="Ferreira P."/>
            <person name="Barriuso J."/>
            <person name="Kellner H."/>
            <person name="Castanera R."/>
            <person name="Alfaro M."/>
            <person name="Ramirez L."/>
            <person name="Pisabarro A.G."/>
            <person name="Kuo A."/>
            <person name="Tritt A."/>
            <person name="Lipzen A."/>
            <person name="He G."/>
            <person name="Yan M."/>
            <person name="Ng V."/>
            <person name="Cullen D."/>
            <person name="Martin F."/>
            <person name="Rosso M.-N."/>
            <person name="Henrissat B."/>
            <person name="Hibbett D."/>
            <person name="Martinez A.T."/>
            <person name="Grigoriev I.V."/>
        </authorList>
    </citation>
    <scope>NUCLEOTIDE SEQUENCE</scope>
    <source>
        <strain evidence="1">CBS 506.95</strain>
    </source>
</reference>
<dbReference type="Proteomes" id="UP000807306">
    <property type="component" value="Unassembled WGS sequence"/>
</dbReference>
<sequence length="123" mass="13510">EGTTNLLNASKACDLKSGVVTAAAKSGSSSAEKGVSYSPAAHRALMVMRSAKYARPFNSYTDEEYKQEVAMLRPGATVPHPSTISRDLKHVYLQMSQHVKNHFLVNGLVLFNSRRVLINYARV</sequence>
<evidence type="ECO:0000313" key="1">
    <source>
        <dbReference type="EMBL" id="KAF9522258.1"/>
    </source>
</evidence>
<feature type="non-terminal residue" evidence="1">
    <location>
        <position position="1"/>
    </location>
</feature>
<gene>
    <name evidence="1" type="ORF">CPB83DRAFT_777334</name>
</gene>
<protein>
    <submittedName>
        <fullName evidence="1">Uncharacterized protein</fullName>
    </submittedName>
</protein>
<organism evidence="1 2">
    <name type="scientific">Crepidotus variabilis</name>
    <dbReference type="NCBI Taxonomy" id="179855"/>
    <lineage>
        <taxon>Eukaryota</taxon>
        <taxon>Fungi</taxon>
        <taxon>Dikarya</taxon>
        <taxon>Basidiomycota</taxon>
        <taxon>Agaricomycotina</taxon>
        <taxon>Agaricomycetes</taxon>
        <taxon>Agaricomycetidae</taxon>
        <taxon>Agaricales</taxon>
        <taxon>Agaricineae</taxon>
        <taxon>Crepidotaceae</taxon>
        <taxon>Crepidotus</taxon>
    </lineage>
</organism>
<evidence type="ECO:0000313" key="2">
    <source>
        <dbReference type="Proteomes" id="UP000807306"/>
    </source>
</evidence>
<proteinExistence type="predicted"/>
<name>A0A9P6JIL8_9AGAR</name>
<dbReference type="OrthoDB" id="2794314at2759"/>
<comment type="caution">
    <text evidence="1">The sequence shown here is derived from an EMBL/GenBank/DDBJ whole genome shotgun (WGS) entry which is preliminary data.</text>
</comment>
<accession>A0A9P6JIL8</accession>
<keyword evidence="2" id="KW-1185">Reference proteome</keyword>
<dbReference type="EMBL" id="MU157953">
    <property type="protein sequence ID" value="KAF9522258.1"/>
    <property type="molecule type" value="Genomic_DNA"/>
</dbReference>